<evidence type="ECO:0000256" key="4">
    <source>
        <dbReference type="ARBA" id="ARBA00022884"/>
    </source>
</evidence>
<evidence type="ECO:0000313" key="10">
    <source>
        <dbReference type="Proteomes" id="UP000077115"/>
    </source>
</evidence>
<dbReference type="GO" id="GO:0017102">
    <property type="term" value="C:methionyl glutamyl tRNA synthetase complex"/>
    <property type="evidence" value="ECO:0007669"/>
    <property type="project" value="TreeGrafter"/>
</dbReference>
<keyword evidence="2" id="KW-0963">Cytoplasm</keyword>
<protein>
    <submittedName>
        <fullName evidence="9">Methionine-tRNA ligase, beta subunit</fullName>
    </submittedName>
</protein>
<gene>
    <name evidence="9" type="ORF">BDEG_23444</name>
</gene>
<dbReference type="OrthoDB" id="19141at2759"/>
<dbReference type="Gene3D" id="1.20.1050.130">
    <property type="match status" value="1"/>
</dbReference>
<proteinExistence type="predicted"/>
<keyword evidence="3 6" id="KW-0820">tRNA-binding</keyword>
<sequence>MNVDHLTTDILLQVVSEYVKKQLSLTINKITPFYADTAMTSQQAASAVLSMENGTTIEGTVSIAKYLLHQAGCTNLLGKTDCAAIEIVDWTNIFMTTTCMALKHDRKTALSQLNTLFSNRIFTVGTTLSLADLALFSVLYNTPFRISERFEIPNVFRHYDLIQHLVLAWKLESPLKLVEFDLNVPLVKPMVIAETSGKSTVKAATESTESAEKGSKSKSKDQSSAEHATTSEKTAIKAAKKASKADKTSAATPVSTNSALPDLSKLDIRIGTIVSVKRHPDAETLYVEEIDLGEATARVVVSGLVKYMSESALENRKVVVLCNLKPAKMRGIESQAMVLATTSSDGATVELLEPPAGSQNGDVCFFDGHKGTPEKQLNPKRKVWESIQPNFLTDTEFQAVYTTPDESKKVCVLKSDRGVCKVQSVAGGLIK</sequence>
<dbReference type="eggNOG" id="KOG2241">
    <property type="taxonomic scope" value="Eukaryota"/>
</dbReference>
<keyword evidence="4 6" id="KW-0694">RNA-binding</keyword>
<dbReference type="CDD" id="cd02799">
    <property type="entry name" value="tRNA_bind_EMAP-II_like"/>
    <property type="match status" value="1"/>
</dbReference>
<dbReference type="GO" id="GO:0016874">
    <property type="term" value="F:ligase activity"/>
    <property type="evidence" value="ECO:0007669"/>
    <property type="project" value="UniProtKB-KW"/>
</dbReference>
<dbReference type="Pfam" id="PF01588">
    <property type="entry name" value="tRNA_bind"/>
    <property type="match status" value="1"/>
</dbReference>
<dbReference type="FunFam" id="2.40.50.140:FF:000047">
    <property type="entry name" value="tyrosine--tRNA ligase, cytoplasmic isoform X2"/>
    <property type="match status" value="1"/>
</dbReference>
<reference evidence="9 10" key="2">
    <citation type="submission" date="2016-05" db="EMBL/GenBank/DDBJ databases">
        <title>Lineage-specific infection strategies underlie the spectrum of fungal disease in amphibians.</title>
        <authorList>
            <person name="Cuomo C.A."/>
            <person name="Farrer R.A."/>
            <person name="James T."/>
            <person name="Longcore J."/>
            <person name="Birren B."/>
        </authorList>
    </citation>
    <scope>NUCLEOTIDE SEQUENCE [LARGE SCALE GENOMIC DNA]</scope>
    <source>
        <strain evidence="9 10">JEL423</strain>
    </source>
</reference>
<dbReference type="CDD" id="cd10289">
    <property type="entry name" value="GST_C_AaRS_like"/>
    <property type="match status" value="1"/>
</dbReference>
<keyword evidence="5" id="KW-0648">Protein biosynthesis</keyword>
<reference evidence="9 10" key="1">
    <citation type="submission" date="2006-10" db="EMBL/GenBank/DDBJ databases">
        <title>The Genome Sequence of Batrachochytrium dendrobatidis JEL423.</title>
        <authorList>
            <consortium name="The Broad Institute Genome Sequencing Platform"/>
            <person name="Birren B."/>
            <person name="Lander E."/>
            <person name="Galagan J."/>
            <person name="Cuomo C."/>
            <person name="Devon K."/>
            <person name="Jaffe D."/>
            <person name="Butler J."/>
            <person name="Alvarez P."/>
            <person name="Gnerre S."/>
            <person name="Grabherr M."/>
            <person name="Kleber M."/>
            <person name="Mauceli E."/>
            <person name="Brockman W."/>
            <person name="Young S."/>
            <person name="LaButti K."/>
            <person name="Sykes S."/>
            <person name="DeCaprio D."/>
            <person name="Crawford M."/>
            <person name="Koehrsen M."/>
            <person name="Engels R."/>
            <person name="Montgomery P."/>
            <person name="Pearson M."/>
            <person name="Howarth C."/>
            <person name="Larson L."/>
            <person name="White J."/>
            <person name="O'Leary S."/>
            <person name="Kodira C."/>
            <person name="Zeng Q."/>
            <person name="Yandava C."/>
            <person name="Alvarado L."/>
            <person name="Longcore J."/>
            <person name="James T."/>
        </authorList>
    </citation>
    <scope>NUCLEOTIDE SEQUENCE [LARGE SCALE GENOMIC DNA]</scope>
    <source>
        <strain evidence="9 10">JEL423</strain>
    </source>
</reference>
<dbReference type="GO" id="GO:0006412">
    <property type="term" value="P:translation"/>
    <property type="evidence" value="ECO:0007669"/>
    <property type="project" value="UniProtKB-KW"/>
</dbReference>
<dbReference type="InterPro" id="IPR036282">
    <property type="entry name" value="Glutathione-S-Trfase_C_sf"/>
</dbReference>
<keyword evidence="9" id="KW-0436">Ligase</keyword>
<feature type="region of interest" description="Disordered" evidence="7">
    <location>
        <begin position="198"/>
        <end position="256"/>
    </location>
</feature>
<comment type="subcellular location">
    <subcellularLocation>
        <location evidence="1">Cytoplasm</location>
    </subcellularLocation>
</comment>
<feature type="domain" description="TRNA-binding" evidence="8">
    <location>
        <begin position="262"/>
        <end position="365"/>
    </location>
</feature>
<evidence type="ECO:0000256" key="3">
    <source>
        <dbReference type="ARBA" id="ARBA00022555"/>
    </source>
</evidence>
<dbReference type="STRING" id="403673.A0A177WHR9"/>
<dbReference type="PANTHER" id="PTHR11586:SF33">
    <property type="entry name" value="AMINOACYL TRNA SYNTHASE COMPLEX-INTERACTING MULTIFUNCTIONAL PROTEIN 1"/>
    <property type="match status" value="1"/>
</dbReference>
<dbReference type="SUPFAM" id="SSF50249">
    <property type="entry name" value="Nucleic acid-binding proteins"/>
    <property type="match status" value="1"/>
</dbReference>
<organism evidence="9 10">
    <name type="scientific">Batrachochytrium dendrobatidis (strain JEL423)</name>
    <dbReference type="NCBI Taxonomy" id="403673"/>
    <lineage>
        <taxon>Eukaryota</taxon>
        <taxon>Fungi</taxon>
        <taxon>Fungi incertae sedis</taxon>
        <taxon>Chytridiomycota</taxon>
        <taxon>Chytridiomycota incertae sedis</taxon>
        <taxon>Chytridiomycetes</taxon>
        <taxon>Rhizophydiales</taxon>
        <taxon>Rhizophydiales incertae sedis</taxon>
        <taxon>Batrachochytrium</taxon>
    </lineage>
</organism>
<feature type="compositionally biased region" description="Low complexity" evidence="7">
    <location>
        <begin position="199"/>
        <end position="208"/>
    </location>
</feature>
<dbReference type="SUPFAM" id="SSF47616">
    <property type="entry name" value="GST C-terminal domain-like"/>
    <property type="match status" value="1"/>
</dbReference>
<evidence type="ECO:0000256" key="6">
    <source>
        <dbReference type="PROSITE-ProRule" id="PRU00209"/>
    </source>
</evidence>
<dbReference type="Gene3D" id="2.40.50.140">
    <property type="entry name" value="Nucleic acid-binding proteins"/>
    <property type="match status" value="1"/>
</dbReference>
<evidence type="ECO:0000256" key="1">
    <source>
        <dbReference type="ARBA" id="ARBA00004496"/>
    </source>
</evidence>
<dbReference type="AlphaFoldDB" id="A0A177WHR9"/>
<evidence type="ECO:0000313" key="9">
    <source>
        <dbReference type="EMBL" id="OAJ39613.1"/>
    </source>
</evidence>
<dbReference type="GO" id="GO:0000049">
    <property type="term" value="F:tRNA binding"/>
    <property type="evidence" value="ECO:0007669"/>
    <property type="project" value="UniProtKB-UniRule"/>
</dbReference>
<feature type="compositionally biased region" description="Basic and acidic residues" evidence="7">
    <location>
        <begin position="210"/>
        <end position="224"/>
    </location>
</feature>
<accession>A0A177WHR9</accession>
<evidence type="ECO:0000259" key="8">
    <source>
        <dbReference type="PROSITE" id="PS50886"/>
    </source>
</evidence>
<evidence type="ECO:0000256" key="7">
    <source>
        <dbReference type="SAM" id="MobiDB-lite"/>
    </source>
</evidence>
<dbReference type="PANTHER" id="PTHR11586">
    <property type="entry name" value="TRNA-AMINOACYLATION COFACTOR ARC1 FAMILY MEMBER"/>
    <property type="match status" value="1"/>
</dbReference>
<dbReference type="PROSITE" id="PS50886">
    <property type="entry name" value="TRBD"/>
    <property type="match status" value="1"/>
</dbReference>
<evidence type="ECO:0000256" key="2">
    <source>
        <dbReference type="ARBA" id="ARBA00022490"/>
    </source>
</evidence>
<name>A0A177WHR9_BATDL</name>
<dbReference type="EMBL" id="DS022303">
    <property type="protein sequence ID" value="OAJ39613.1"/>
    <property type="molecule type" value="Genomic_DNA"/>
</dbReference>
<evidence type="ECO:0000256" key="5">
    <source>
        <dbReference type="ARBA" id="ARBA00022917"/>
    </source>
</evidence>
<dbReference type="InterPro" id="IPR002547">
    <property type="entry name" value="tRNA-bd_dom"/>
</dbReference>
<dbReference type="InterPro" id="IPR051270">
    <property type="entry name" value="Tyrosine-tRNA_ligase_regulator"/>
</dbReference>
<dbReference type="Proteomes" id="UP000077115">
    <property type="component" value="Unassembled WGS sequence"/>
</dbReference>
<dbReference type="InterPro" id="IPR012340">
    <property type="entry name" value="NA-bd_OB-fold"/>
</dbReference>
<dbReference type="VEuPathDB" id="FungiDB:BDEG_23444"/>